<proteinExistence type="predicted"/>
<dbReference type="EMBL" id="JBEDUW010000003">
    <property type="protein sequence ID" value="KAK9938830.1"/>
    <property type="molecule type" value="Genomic_DNA"/>
</dbReference>
<keyword evidence="3" id="KW-1185">Reference proteome</keyword>
<keyword evidence="1" id="KW-1133">Transmembrane helix</keyword>
<organism evidence="2 3">
    <name type="scientific">Rubus argutus</name>
    <name type="common">Southern blackberry</name>
    <dbReference type="NCBI Taxonomy" id="59490"/>
    <lineage>
        <taxon>Eukaryota</taxon>
        <taxon>Viridiplantae</taxon>
        <taxon>Streptophyta</taxon>
        <taxon>Embryophyta</taxon>
        <taxon>Tracheophyta</taxon>
        <taxon>Spermatophyta</taxon>
        <taxon>Magnoliopsida</taxon>
        <taxon>eudicotyledons</taxon>
        <taxon>Gunneridae</taxon>
        <taxon>Pentapetalae</taxon>
        <taxon>rosids</taxon>
        <taxon>fabids</taxon>
        <taxon>Rosales</taxon>
        <taxon>Rosaceae</taxon>
        <taxon>Rosoideae</taxon>
        <taxon>Rosoideae incertae sedis</taxon>
        <taxon>Rubus</taxon>
    </lineage>
</organism>
<evidence type="ECO:0000313" key="2">
    <source>
        <dbReference type="EMBL" id="KAK9938830.1"/>
    </source>
</evidence>
<accession>A0AAW1XRZ2</accession>
<protein>
    <submittedName>
        <fullName evidence="2">Uncharacterized protein</fullName>
    </submittedName>
</protein>
<evidence type="ECO:0000313" key="3">
    <source>
        <dbReference type="Proteomes" id="UP001457282"/>
    </source>
</evidence>
<gene>
    <name evidence="2" type="ORF">M0R45_015548</name>
</gene>
<comment type="caution">
    <text evidence="2">The sequence shown here is derived from an EMBL/GenBank/DDBJ whole genome shotgun (WGS) entry which is preliminary data.</text>
</comment>
<sequence>MGLWNNQHQVEDHRNLSVQAAPAFYRMAQTAIVLFCFIIIIDIFLFIGRPKQYKSFNRYNNMQLVN</sequence>
<feature type="transmembrane region" description="Helical" evidence="1">
    <location>
        <begin position="23"/>
        <end position="48"/>
    </location>
</feature>
<name>A0AAW1XRZ2_RUBAR</name>
<keyword evidence="1" id="KW-0812">Transmembrane</keyword>
<dbReference type="AlphaFoldDB" id="A0AAW1XRZ2"/>
<evidence type="ECO:0000256" key="1">
    <source>
        <dbReference type="SAM" id="Phobius"/>
    </source>
</evidence>
<reference evidence="2 3" key="1">
    <citation type="journal article" date="2023" name="G3 (Bethesda)">
        <title>A chromosome-length genome assembly and annotation of blackberry (Rubus argutus, cv. 'Hillquist').</title>
        <authorList>
            <person name="Bruna T."/>
            <person name="Aryal R."/>
            <person name="Dudchenko O."/>
            <person name="Sargent D.J."/>
            <person name="Mead D."/>
            <person name="Buti M."/>
            <person name="Cavallini A."/>
            <person name="Hytonen T."/>
            <person name="Andres J."/>
            <person name="Pham M."/>
            <person name="Weisz D."/>
            <person name="Mascagni F."/>
            <person name="Usai G."/>
            <person name="Natali L."/>
            <person name="Bassil N."/>
            <person name="Fernandez G.E."/>
            <person name="Lomsadze A."/>
            <person name="Armour M."/>
            <person name="Olukolu B."/>
            <person name="Poorten T."/>
            <person name="Britton C."/>
            <person name="Davik J."/>
            <person name="Ashrafi H."/>
            <person name="Aiden E.L."/>
            <person name="Borodovsky M."/>
            <person name="Worthington M."/>
        </authorList>
    </citation>
    <scope>NUCLEOTIDE SEQUENCE [LARGE SCALE GENOMIC DNA]</scope>
    <source>
        <strain evidence="2">PI 553951</strain>
    </source>
</reference>
<keyword evidence="1" id="KW-0472">Membrane</keyword>
<dbReference type="Proteomes" id="UP001457282">
    <property type="component" value="Unassembled WGS sequence"/>
</dbReference>